<sequence length="134" mass="13644">MQVSATPGCQVWPLGLSLAPVRGNSPHDPCQAPLGPEPPASHPSCGCGSGTPVPAHAQLPPHGSTVHDLPALRPEPAAGSVHAWEQVGRCEAPLIAVASVSAGQGLNRPQNRTRREVESSGTGNPAPCLPLTLN</sequence>
<dbReference type="EMBL" id="JACASF010000018">
    <property type="protein sequence ID" value="KAF6420651.1"/>
    <property type="molecule type" value="Genomic_DNA"/>
</dbReference>
<reference evidence="2 3" key="1">
    <citation type="journal article" date="2020" name="Nature">
        <title>Six reference-quality genomes reveal evolution of bat adaptations.</title>
        <authorList>
            <person name="Jebb D."/>
            <person name="Huang Z."/>
            <person name="Pippel M."/>
            <person name="Hughes G.M."/>
            <person name="Lavrichenko K."/>
            <person name="Devanna P."/>
            <person name="Winkler S."/>
            <person name="Jermiin L.S."/>
            <person name="Skirmuntt E.C."/>
            <person name="Katzourakis A."/>
            <person name="Burkitt-Gray L."/>
            <person name="Ray D.A."/>
            <person name="Sullivan K.A.M."/>
            <person name="Roscito J.G."/>
            <person name="Kirilenko B.M."/>
            <person name="Davalos L.M."/>
            <person name="Corthals A.P."/>
            <person name="Power M.L."/>
            <person name="Jones G."/>
            <person name="Ransome R.D."/>
            <person name="Dechmann D.K.N."/>
            <person name="Locatelli A.G."/>
            <person name="Puechmaille S.J."/>
            <person name="Fedrigo O."/>
            <person name="Jarvis E.D."/>
            <person name="Hiller M."/>
            <person name="Vernes S.C."/>
            <person name="Myers E.W."/>
            <person name="Teeling E.C."/>
        </authorList>
    </citation>
    <scope>NUCLEOTIDE SEQUENCE [LARGE SCALE GENOMIC DNA]</scope>
    <source>
        <strain evidence="2">MMolMol1</strain>
        <tissue evidence="2">Muscle</tissue>
    </source>
</reference>
<organism evidence="2 3">
    <name type="scientific">Molossus molossus</name>
    <name type="common">Pallas' mastiff bat</name>
    <name type="synonym">Vespertilio molossus</name>
    <dbReference type="NCBI Taxonomy" id="27622"/>
    <lineage>
        <taxon>Eukaryota</taxon>
        <taxon>Metazoa</taxon>
        <taxon>Chordata</taxon>
        <taxon>Craniata</taxon>
        <taxon>Vertebrata</taxon>
        <taxon>Euteleostomi</taxon>
        <taxon>Mammalia</taxon>
        <taxon>Eutheria</taxon>
        <taxon>Laurasiatheria</taxon>
        <taxon>Chiroptera</taxon>
        <taxon>Yangochiroptera</taxon>
        <taxon>Molossidae</taxon>
        <taxon>Molossus</taxon>
    </lineage>
</organism>
<comment type="caution">
    <text evidence="2">The sequence shown here is derived from an EMBL/GenBank/DDBJ whole genome shotgun (WGS) entry which is preliminary data.</text>
</comment>
<feature type="compositionally biased region" description="Polar residues" evidence="1">
    <location>
        <begin position="101"/>
        <end position="110"/>
    </location>
</feature>
<evidence type="ECO:0000256" key="1">
    <source>
        <dbReference type="SAM" id="MobiDB-lite"/>
    </source>
</evidence>
<evidence type="ECO:0000313" key="2">
    <source>
        <dbReference type="EMBL" id="KAF6420651.1"/>
    </source>
</evidence>
<evidence type="ECO:0000313" key="3">
    <source>
        <dbReference type="Proteomes" id="UP000550707"/>
    </source>
</evidence>
<protein>
    <submittedName>
        <fullName evidence="2">Uncharacterized protein</fullName>
    </submittedName>
</protein>
<dbReference type="Proteomes" id="UP000550707">
    <property type="component" value="Unassembled WGS sequence"/>
</dbReference>
<feature type="region of interest" description="Disordered" evidence="1">
    <location>
        <begin position="23"/>
        <end position="73"/>
    </location>
</feature>
<dbReference type="AlphaFoldDB" id="A0A7J8DBY8"/>
<dbReference type="InParanoid" id="A0A7J8DBY8"/>
<keyword evidence="3" id="KW-1185">Reference proteome</keyword>
<feature type="region of interest" description="Disordered" evidence="1">
    <location>
        <begin position="101"/>
        <end position="134"/>
    </location>
</feature>
<proteinExistence type="predicted"/>
<name>A0A7J8DBY8_MOLMO</name>
<gene>
    <name evidence="2" type="ORF">HJG59_009378</name>
</gene>
<accession>A0A7J8DBY8</accession>